<reference evidence="2 3" key="1">
    <citation type="journal article" date="2015" name="Proc. Natl. Acad. Sci. U.S.A.">
        <title>Expanded metabolic versatility of ubiquitous nitrite-oxidizing bacteria from the genus Nitrospira.</title>
        <authorList>
            <person name="Koch H."/>
            <person name="Lucker S."/>
            <person name="Albertsen M."/>
            <person name="Kitzinger K."/>
            <person name="Herbold C."/>
            <person name="Spieck E."/>
            <person name="Nielsen P.H."/>
            <person name="Wagner M."/>
            <person name="Daims H."/>
        </authorList>
    </citation>
    <scope>NUCLEOTIDE SEQUENCE [LARGE SCALE GENOMIC DNA]</scope>
    <source>
        <strain evidence="2 3">NSP M-1</strain>
    </source>
</reference>
<dbReference type="RefSeq" id="WP_187299233.1">
    <property type="nucleotide sequence ID" value="NZ_CP011801.1"/>
</dbReference>
<dbReference type="KEGG" id="nmv:NITMOv2_3331"/>
<dbReference type="STRING" id="42253.NITMOv2_3331"/>
<dbReference type="AlphaFoldDB" id="A0A0K2GFU4"/>
<proteinExistence type="predicted"/>
<sequence length="54" mass="5740">MSALPLILLLCLTVFVWAVAIVASIGDDEETPDEETPPETKQEENEAAGGRKAA</sequence>
<dbReference type="PATRIC" id="fig|42253.5.peg.3285"/>
<feature type="compositionally biased region" description="Acidic residues" evidence="1">
    <location>
        <begin position="28"/>
        <end position="37"/>
    </location>
</feature>
<feature type="region of interest" description="Disordered" evidence="1">
    <location>
        <begin position="28"/>
        <end position="54"/>
    </location>
</feature>
<name>A0A0K2GFU4_NITMO</name>
<evidence type="ECO:0000313" key="3">
    <source>
        <dbReference type="Proteomes" id="UP000069205"/>
    </source>
</evidence>
<evidence type="ECO:0000256" key="1">
    <source>
        <dbReference type="SAM" id="MobiDB-lite"/>
    </source>
</evidence>
<keyword evidence="3" id="KW-1185">Reference proteome</keyword>
<protein>
    <submittedName>
        <fullName evidence="2">Uncharacterized protein</fullName>
    </submittedName>
</protein>
<evidence type="ECO:0000313" key="2">
    <source>
        <dbReference type="EMBL" id="ALA59724.1"/>
    </source>
</evidence>
<dbReference type="Proteomes" id="UP000069205">
    <property type="component" value="Chromosome"/>
</dbReference>
<organism evidence="2 3">
    <name type="scientific">Nitrospira moscoviensis</name>
    <dbReference type="NCBI Taxonomy" id="42253"/>
    <lineage>
        <taxon>Bacteria</taxon>
        <taxon>Pseudomonadati</taxon>
        <taxon>Nitrospirota</taxon>
        <taxon>Nitrospiria</taxon>
        <taxon>Nitrospirales</taxon>
        <taxon>Nitrospiraceae</taxon>
        <taxon>Nitrospira</taxon>
    </lineage>
</organism>
<accession>A0A0K2GFU4</accession>
<gene>
    <name evidence="2" type="ORF">NITMOv2_3331</name>
</gene>
<dbReference type="EMBL" id="CP011801">
    <property type="protein sequence ID" value="ALA59724.1"/>
    <property type="molecule type" value="Genomic_DNA"/>
</dbReference>